<dbReference type="InterPro" id="IPR001750">
    <property type="entry name" value="ND/Mrp_TM"/>
</dbReference>
<dbReference type="Pfam" id="PF00662">
    <property type="entry name" value="Proton_antipo_N"/>
    <property type="match status" value="1"/>
</dbReference>
<dbReference type="EMBL" id="MH424435">
    <property type="protein sequence ID" value="QDH07331.1"/>
    <property type="molecule type" value="Genomic_DNA"/>
</dbReference>
<organism evidence="20">
    <name type="scientific">Ophiarachnella infernalis</name>
    <dbReference type="NCBI Taxonomy" id="2587522"/>
    <lineage>
        <taxon>Eukaryota</taxon>
        <taxon>Metazoa</taxon>
        <taxon>Echinodermata</taxon>
        <taxon>Eleutherozoa</taxon>
        <taxon>Asterozoa</taxon>
        <taxon>Ophiuroidea</taxon>
        <taxon>Myophiuroidea</taxon>
        <taxon>Metophiurida</taxon>
        <taxon>Ophintegrida</taxon>
        <taxon>Amphilepidida</taxon>
        <taxon>Ophiurina</taxon>
        <taxon>Ophiodermatina</taxon>
        <taxon>Ophiodermatidae</taxon>
        <taxon>Ophiarachnella</taxon>
    </lineage>
</organism>
<evidence type="ECO:0000259" key="19">
    <source>
        <dbReference type="Pfam" id="PF06455"/>
    </source>
</evidence>
<feature type="transmembrane region" description="Helical" evidence="16">
    <location>
        <begin position="444"/>
        <end position="469"/>
    </location>
</feature>
<feature type="transmembrane region" description="Helical" evidence="16">
    <location>
        <begin position="166"/>
        <end position="188"/>
    </location>
</feature>
<keyword evidence="13 16" id="KW-0496">Mitochondrion</keyword>
<dbReference type="PANTHER" id="PTHR42829:SF2">
    <property type="entry name" value="NADH-UBIQUINONE OXIDOREDUCTASE CHAIN 5"/>
    <property type="match status" value="1"/>
</dbReference>
<keyword evidence="5" id="KW-0679">Respiratory chain</keyword>
<evidence type="ECO:0000313" key="20">
    <source>
        <dbReference type="EMBL" id="QDH07331.1"/>
    </source>
</evidence>
<feature type="domain" description="NADH:quinone oxidoreductase/Mrp antiporter transmembrane" evidence="17">
    <location>
        <begin position="128"/>
        <end position="415"/>
    </location>
</feature>
<dbReference type="AlphaFoldDB" id="A0A513X073"/>
<dbReference type="GO" id="GO:0042773">
    <property type="term" value="P:ATP synthesis coupled electron transport"/>
    <property type="evidence" value="ECO:0007669"/>
    <property type="project" value="InterPro"/>
</dbReference>
<evidence type="ECO:0000256" key="13">
    <source>
        <dbReference type="ARBA" id="ARBA00023128"/>
    </source>
</evidence>
<evidence type="ECO:0000256" key="16">
    <source>
        <dbReference type="RuleBase" id="RU003404"/>
    </source>
</evidence>
<feature type="transmembrane region" description="Helical" evidence="16">
    <location>
        <begin position="475"/>
        <end position="496"/>
    </location>
</feature>
<dbReference type="Pfam" id="PF06455">
    <property type="entry name" value="NADH5_C"/>
    <property type="match status" value="1"/>
</dbReference>
<feature type="transmembrane region" description="Helical" evidence="16">
    <location>
        <begin position="297"/>
        <end position="323"/>
    </location>
</feature>
<geneLocation type="mitochondrion" evidence="20"/>
<evidence type="ECO:0000256" key="1">
    <source>
        <dbReference type="ARBA" id="ARBA00004448"/>
    </source>
</evidence>
<evidence type="ECO:0000256" key="12">
    <source>
        <dbReference type="ARBA" id="ARBA00023075"/>
    </source>
</evidence>
<dbReference type="InterPro" id="IPR010934">
    <property type="entry name" value="NADH_DH_su5_C"/>
</dbReference>
<accession>A0A513X073</accession>
<gene>
    <name evidence="20" type="primary">ND5</name>
</gene>
<feature type="transmembrane region" description="Helical" evidence="16">
    <location>
        <begin position="266"/>
        <end position="290"/>
    </location>
</feature>
<name>A0A513X073_9ECHI</name>
<dbReference type="InterPro" id="IPR001516">
    <property type="entry name" value="Proton_antipo_N"/>
</dbReference>
<dbReference type="GO" id="GO:0015990">
    <property type="term" value="P:electron transport coupled proton transport"/>
    <property type="evidence" value="ECO:0007669"/>
    <property type="project" value="TreeGrafter"/>
</dbReference>
<evidence type="ECO:0000256" key="2">
    <source>
        <dbReference type="ARBA" id="ARBA00012944"/>
    </source>
</evidence>
<feature type="transmembrane region" description="Helical" evidence="16">
    <location>
        <begin position="508"/>
        <end position="530"/>
    </location>
</feature>
<keyword evidence="11 16" id="KW-0520">NAD</keyword>
<comment type="catalytic activity">
    <reaction evidence="15 16">
        <text>a ubiquinone + NADH + 5 H(+)(in) = a ubiquinol + NAD(+) + 4 H(+)(out)</text>
        <dbReference type="Rhea" id="RHEA:29091"/>
        <dbReference type="Rhea" id="RHEA-COMP:9565"/>
        <dbReference type="Rhea" id="RHEA-COMP:9566"/>
        <dbReference type="ChEBI" id="CHEBI:15378"/>
        <dbReference type="ChEBI" id="CHEBI:16389"/>
        <dbReference type="ChEBI" id="CHEBI:17976"/>
        <dbReference type="ChEBI" id="CHEBI:57540"/>
        <dbReference type="ChEBI" id="CHEBI:57945"/>
        <dbReference type="EC" id="7.1.1.2"/>
    </reaction>
</comment>
<evidence type="ECO:0000256" key="9">
    <source>
        <dbReference type="ARBA" id="ARBA00022982"/>
    </source>
</evidence>
<evidence type="ECO:0000256" key="4">
    <source>
        <dbReference type="ARBA" id="ARBA00022448"/>
    </source>
</evidence>
<feature type="transmembrane region" description="Helical" evidence="16">
    <location>
        <begin position="239"/>
        <end position="260"/>
    </location>
</feature>
<dbReference type="EC" id="7.1.1.2" evidence="2 16"/>
<dbReference type="InterPro" id="IPR018393">
    <property type="entry name" value="NADHpl_OxRdtase_5_subgr"/>
</dbReference>
<evidence type="ECO:0000259" key="18">
    <source>
        <dbReference type="Pfam" id="PF00662"/>
    </source>
</evidence>
<evidence type="ECO:0000256" key="10">
    <source>
        <dbReference type="ARBA" id="ARBA00022989"/>
    </source>
</evidence>
<evidence type="ECO:0000256" key="5">
    <source>
        <dbReference type="ARBA" id="ARBA00022660"/>
    </source>
</evidence>
<dbReference type="NCBIfam" id="TIGR01974">
    <property type="entry name" value="NDH_I_L"/>
    <property type="match status" value="1"/>
</dbReference>
<feature type="transmembrane region" description="Helical" evidence="16">
    <location>
        <begin position="110"/>
        <end position="126"/>
    </location>
</feature>
<keyword evidence="4 16" id="KW-0813">Transport</keyword>
<evidence type="ECO:0000256" key="8">
    <source>
        <dbReference type="ARBA" id="ARBA00022967"/>
    </source>
</evidence>
<evidence type="ECO:0000256" key="11">
    <source>
        <dbReference type="ARBA" id="ARBA00023027"/>
    </source>
</evidence>
<feature type="transmembrane region" description="Helical" evidence="16">
    <location>
        <begin position="32"/>
        <end position="50"/>
    </location>
</feature>
<feature type="transmembrane region" description="Helical" evidence="16">
    <location>
        <begin position="359"/>
        <end position="382"/>
    </location>
</feature>
<feature type="transmembrane region" description="Helical" evidence="16">
    <location>
        <begin position="6"/>
        <end position="23"/>
    </location>
</feature>
<evidence type="ECO:0000256" key="14">
    <source>
        <dbReference type="ARBA" id="ARBA00023136"/>
    </source>
</evidence>
<dbReference type="PRINTS" id="PR01434">
    <property type="entry name" value="NADHDHGNASE5"/>
</dbReference>
<keyword evidence="14 16" id="KW-0472">Membrane</keyword>
<proteinExistence type="inferred from homology"/>
<reference evidence="20" key="1">
    <citation type="journal article" date="2019" name="Mar. Biol. Res.">
        <title>Mitochondrial gene rearrangement and phylogenetic relationships in the Amphilepidida and Ophiacanthida (Echinodermata, Ophiuroidea).</title>
        <authorList>
            <person name="Lee T."/>
            <person name="Bae Y.J."/>
            <person name="Shin S."/>
        </authorList>
    </citation>
    <scope>NUCLEOTIDE SEQUENCE</scope>
</reference>
<evidence type="ECO:0000256" key="3">
    <source>
        <dbReference type="ARBA" id="ARBA00021096"/>
    </source>
</evidence>
<keyword evidence="6 16" id="KW-0812">Transmembrane</keyword>
<sequence>MIFSLLTLISLLSYALFFLFYNINKNSKNSSILFYVLSAACTTNLLSWWLNGCPSSQVSLSWYDSSLSVFNLSFCLDNTFILFLFVGVTVTWSIIEFSHYYMEGDPNKQNFFNSLILFLFFMLILTSSNSLFLLFVGWEGVGILSFILIGWWGTRSEANSSALQAIIYNRIGDIGMIIFLCCSILYFNSWNLNEILFFNYISPLPSIALFGLILAAMGKSAQFGLHPWLPSAMEGPTPVSALLHSSTMVVAGVFLLIRSYPLFLTSSWACSVIGLIGAITALFAASVAIFQFDIKKIVAYSTTSQLGLMVVAIGLNLPLLAFFHICTHAFFKSLLFLCSGSIIHSFNNEQDLRKLSNSINILPITTSCFTIGSLSLCGFPFLSGFFSKDLILEASQVSLSNQMTILLALLATLMTAIYSFRLINNINNLNSTSLPVLPTSEENVILLFPLLRLIIGSLIVGWLGVLFFFNPPTLVIPLFGKLLALILTIYGGAIIFSPLPISKTNNSISLALSSFLGNNWFFVLITHQSFYLSSFSTSVNGVLRSLDQGWTSRLGPTGTQVNILKLLYNAQKTFSGNISHYLLYFLLISLIIFLAS</sequence>
<feature type="transmembrane region" description="Helical" evidence="16">
    <location>
        <begin position="402"/>
        <end position="423"/>
    </location>
</feature>
<comment type="subcellular location">
    <subcellularLocation>
        <location evidence="1">Mitochondrion inner membrane</location>
        <topology evidence="1">Multi-pass membrane protein</topology>
    </subcellularLocation>
</comment>
<evidence type="ECO:0000256" key="6">
    <source>
        <dbReference type="ARBA" id="ARBA00022692"/>
    </source>
</evidence>
<evidence type="ECO:0000256" key="7">
    <source>
        <dbReference type="ARBA" id="ARBA00022792"/>
    </source>
</evidence>
<evidence type="ECO:0000259" key="17">
    <source>
        <dbReference type="Pfam" id="PF00361"/>
    </source>
</evidence>
<dbReference type="GO" id="GO:0008137">
    <property type="term" value="F:NADH dehydrogenase (ubiquinone) activity"/>
    <property type="evidence" value="ECO:0007669"/>
    <property type="project" value="UniProtKB-EC"/>
</dbReference>
<dbReference type="GO" id="GO:0003954">
    <property type="term" value="F:NADH dehydrogenase activity"/>
    <property type="evidence" value="ECO:0007669"/>
    <property type="project" value="TreeGrafter"/>
</dbReference>
<feature type="transmembrane region" description="Helical" evidence="16">
    <location>
        <begin position="200"/>
        <end position="218"/>
    </location>
</feature>
<feature type="transmembrane region" description="Helical" evidence="16">
    <location>
        <begin position="70"/>
        <end position="98"/>
    </location>
</feature>
<keyword evidence="7" id="KW-0999">Mitochondrion inner membrane</keyword>
<dbReference type="GO" id="GO:0005743">
    <property type="term" value="C:mitochondrial inner membrane"/>
    <property type="evidence" value="ECO:0007669"/>
    <property type="project" value="UniProtKB-SubCell"/>
</dbReference>
<dbReference type="Pfam" id="PF00361">
    <property type="entry name" value="Proton_antipo_M"/>
    <property type="match status" value="1"/>
</dbReference>
<keyword evidence="9" id="KW-0249">Electron transport</keyword>
<keyword evidence="12 16" id="KW-0830">Ubiquinone</keyword>
<keyword evidence="10 16" id="KW-1133">Transmembrane helix</keyword>
<comment type="similarity">
    <text evidence="16">Belongs to the complex I subunit 5 family.</text>
</comment>
<keyword evidence="8" id="KW-1278">Translocase</keyword>
<comment type="function">
    <text evidence="16">Core subunit of the mitochondrial membrane respiratory chain NADH dehydrogenase (Complex I) which catalyzes electron transfer from NADH through the respiratory chain, using ubiquinone as an electron acceptor. Essential for the catalytic activity and assembly of complex I.</text>
</comment>
<feature type="domain" description="NADH dehydrogenase subunit 5 C-terminal" evidence="19">
    <location>
        <begin position="418"/>
        <end position="594"/>
    </location>
</feature>
<evidence type="ECO:0000256" key="15">
    <source>
        <dbReference type="ARBA" id="ARBA00049551"/>
    </source>
</evidence>
<feature type="domain" description="NADH-Ubiquinone oxidoreductase (complex I) chain 5 N-terminal" evidence="18">
    <location>
        <begin position="62"/>
        <end position="112"/>
    </location>
</feature>
<protein>
    <recommendedName>
        <fullName evidence="3 16">NADH-ubiquinone oxidoreductase chain 5</fullName>
        <ecNumber evidence="2 16">7.1.1.2</ecNumber>
    </recommendedName>
</protein>
<dbReference type="InterPro" id="IPR003945">
    <property type="entry name" value="NU5C-like"/>
</dbReference>
<dbReference type="PANTHER" id="PTHR42829">
    <property type="entry name" value="NADH-UBIQUINONE OXIDOREDUCTASE CHAIN 5"/>
    <property type="match status" value="1"/>
</dbReference>
<feature type="transmembrane region" description="Helical" evidence="16">
    <location>
        <begin position="578"/>
        <end position="595"/>
    </location>
</feature>